<evidence type="ECO:0000256" key="1">
    <source>
        <dbReference type="SAM" id="SignalP"/>
    </source>
</evidence>
<keyword evidence="3" id="KW-1185">Reference proteome</keyword>
<gene>
    <name evidence="2" type="ORF">CLV43_104414</name>
</gene>
<dbReference type="EMBL" id="PVTF01000004">
    <property type="protein sequence ID" value="PRY42579.1"/>
    <property type="molecule type" value="Genomic_DNA"/>
</dbReference>
<accession>A0A2T0TAB3</accession>
<dbReference type="RefSeq" id="WP_106187966.1">
    <property type="nucleotide sequence ID" value="NZ_PVTF01000004.1"/>
</dbReference>
<reference evidence="2 3" key="1">
    <citation type="submission" date="2018-03" db="EMBL/GenBank/DDBJ databases">
        <title>Genomic Encyclopedia of Archaeal and Bacterial Type Strains, Phase II (KMG-II): from individual species to whole genera.</title>
        <authorList>
            <person name="Goeker M."/>
        </authorList>
    </citation>
    <scope>NUCLEOTIDE SEQUENCE [LARGE SCALE GENOMIC DNA]</scope>
    <source>
        <strain evidence="2 3">DSM 44720</strain>
    </source>
</reference>
<feature type="signal peptide" evidence="1">
    <location>
        <begin position="1"/>
        <end position="23"/>
    </location>
</feature>
<protein>
    <recommendedName>
        <fullName evidence="4">Alpha amylase inhibitor</fullName>
    </recommendedName>
</protein>
<evidence type="ECO:0000313" key="3">
    <source>
        <dbReference type="Proteomes" id="UP000239494"/>
    </source>
</evidence>
<dbReference type="Proteomes" id="UP000239494">
    <property type="component" value="Unassembled WGS sequence"/>
</dbReference>
<organism evidence="2 3">
    <name type="scientific">Umezawaea tangerina</name>
    <dbReference type="NCBI Taxonomy" id="84725"/>
    <lineage>
        <taxon>Bacteria</taxon>
        <taxon>Bacillati</taxon>
        <taxon>Actinomycetota</taxon>
        <taxon>Actinomycetes</taxon>
        <taxon>Pseudonocardiales</taxon>
        <taxon>Pseudonocardiaceae</taxon>
        <taxon>Umezawaea</taxon>
    </lineage>
</organism>
<evidence type="ECO:0000313" key="2">
    <source>
        <dbReference type="EMBL" id="PRY42579.1"/>
    </source>
</evidence>
<proteinExistence type="predicted"/>
<keyword evidence="1" id="KW-0732">Signal</keyword>
<dbReference type="AlphaFoldDB" id="A0A2T0TAB3"/>
<dbReference type="OrthoDB" id="3698865at2"/>
<name>A0A2T0TAB3_9PSEU</name>
<sequence>MGKRLIALLIGIAAASAPAVAVAAPSGLHDCGTKVERNVGNGWCHGTGTFRIVVDCADGSSVKSMWIRISGGYGTLGVSCRALATNVTIVEGS</sequence>
<evidence type="ECO:0008006" key="4">
    <source>
        <dbReference type="Google" id="ProtNLM"/>
    </source>
</evidence>
<comment type="caution">
    <text evidence="2">The sequence shown here is derived from an EMBL/GenBank/DDBJ whole genome shotgun (WGS) entry which is preliminary data.</text>
</comment>
<feature type="chain" id="PRO_5015480311" description="Alpha amylase inhibitor" evidence="1">
    <location>
        <begin position="24"/>
        <end position="93"/>
    </location>
</feature>